<evidence type="ECO:0000313" key="3">
    <source>
        <dbReference type="EMBL" id="CAF0882179.1"/>
    </source>
</evidence>
<proteinExistence type="predicted"/>
<evidence type="ECO:0000313" key="5">
    <source>
        <dbReference type="Proteomes" id="UP000682733"/>
    </source>
</evidence>
<protein>
    <recommendedName>
        <fullName evidence="2">Integrase zinc-binding domain-containing protein</fullName>
    </recommendedName>
</protein>
<gene>
    <name evidence="3" type="ORF">OVA965_LOCUS8678</name>
    <name evidence="4" type="ORF">TMI583_LOCUS8674</name>
</gene>
<evidence type="ECO:0000259" key="2">
    <source>
        <dbReference type="Pfam" id="PF17921"/>
    </source>
</evidence>
<organism evidence="4 5">
    <name type="scientific">Didymodactylos carnosus</name>
    <dbReference type="NCBI Taxonomy" id="1234261"/>
    <lineage>
        <taxon>Eukaryota</taxon>
        <taxon>Metazoa</taxon>
        <taxon>Spiralia</taxon>
        <taxon>Gnathifera</taxon>
        <taxon>Rotifera</taxon>
        <taxon>Eurotatoria</taxon>
        <taxon>Bdelloidea</taxon>
        <taxon>Philodinida</taxon>
        <taxon>Philodinidae</taxon>
        <taxon>Didymodactylos</taxon>
    </lineage>
</organism>
<feature type="compositionally biased region" description="Acidic residues" evidence="1">
    <location>
        <begin position="245"/>
        <end position="256"/>
    </location>
</feature>
<dbReference type="Pfam" id="PF17921">
    <property type="entry name" value="Integrase_H2C2"/>
    <property type="match status" value="1"/>
</dbReference>
<dbReference type="InterPro" id="IPR041588">
    <property type="entry name" value="Integrase_H2C2"/>
</dbReference>
<dbReference type="EMBL" id="CAJOBA010002966">
    <property type="protein sequence ID" value="CAF3665774.1"/>
    <property type="molecule type" value="Genomic_DNA"/>
</dbReference>
<accession>A0A8S2HP14</accession>
<dbReference type="Proteomes" id="UP000682733">
    <property type="component" value="Unassembled WGS sequence"/>
</dbReference>
<evidence type="ECO:0000313" key="4">
    <source>
        <dbReference type="EMBL" id="CAF3665774.1"/>
    </source>
</evidence>
<dbReference type="Proteomes" id="UP000677228">
    <property type="component" value="Unassembled WGS sequence"/>
</dbReference>
<sequence>MELFYEKLDDHISKLNQKFRSKFVIKRTMYDEVVLALQDGWGSAQFKFWAKKYFKLVSIGTTTVVYFIKSNHPVISYEDLYVKIKHSHERVGHHGRDKTWKEVNDQYAWIPLEAVKIFISQCDACSNRQVFPKPLAKIKILPMLNRLLLCRRTALDVFSSEEDEGQQDNLPKKVRSVEVLRPRPSRYVTWGFDNEMDTQNEDATSPAPSVAQDSATGIPLRTTRQTTAAATNYPGTTTRNGQMFVEEEDETDEEDERAVQRANEIMKTRRKLLSEPPKSKSKNI</sequence>
<evidence type="ECO:0000256" key="1">
    <source>
        <dbReference type="SAM" id="MobiDB-lite"/>
    </source>
</evidence>
<dbReference type="Gene3D" id="1.10.340.70">
    <property type="match status" value="1"/>
</dbReference>
<dbReference type="EMBL" id="CAJNOK010002965">
    <property type="protein sequence ID" value="CAF0882179.1"/>
    <property type="molecule type" value="Genomic_DNA"/>
</dbReference>
<name>A0A8S2HP14_9BILA</name>
<feature type="domain" description="Integrase zinc-binding" evidence="2">
    <location>
        <begin position="84"/>
        <end position="128"/>
    </location>
</feature>
<dbReference type="AlphaFoldDB" id="A0A8S2HP14"/>
<reference evidence="4" key="1">
    <citation type="submission" date="2021-02" db="EMBL/GenBank/DDBJ databases">
        <authorList>
            <person name="Nowell W R."/>
        </authorList>
    </citation>
    <scope>NUCLEOTIDE SEQUENCE</scope>
</reference>
<feature type="region of interest" description="Disordered" evidence="1">
    <location>
        <begin position="226"/>
        <end position="257"/>
    </location>
</feature>
<comment type="caution">
    <text evidence="4">The sequence shown here is derived from an EMBL/GenBank/DDBJ whole genome shotgun (WGS) entry which is preliminary data.</text>
</comment>